<dbReference type="AlphaFoldDB" id="A0A2P5D5G3"/>
<evidence type="ECO:0000313" key="2">
    <source>
        <dbReference type="Proteomes" id="UP000237105"/>
    </source>
</evidence>
<comment type="caution">
    <text evidence="1">The sequence shown here is derived from an EMBL/GenBank/DDBJ whole genome shotgun (WGS) entry which is preliminary data.</text>
</comment>
<sequence length="51" mass="5979">MRITQQSKGMHSLIKLKVFVKMKLLGVRPHHDLSLSWLRNQRITLTPLIQS</sequence>
<proteinExistence type="predicted"/>
<evidence type="ECO:0000313" key="1">
    <source>
        <dbReference type="EMBL" id="PON68527.1"/>
    </source>
</evidence>
<name>A0A2P5D5G3_PARAD</name>
<dbReference type="EMBL" id="JXTB01000062">
    <property type="protein sequence ID" value="PON68527.1"/>
    <property type="molecule type" value="Genomic_DNA"/>
</dbReference>
<keyword evidence="2" id="KW-1185">Reference proteome</keyword>
<accession>A0A2P5D5G3</accession>
<organism evidence="1 2">
    <name type="scientific">Parasponia andersonii</name>
    <name type="common">Sponia andersonii</name>
    <dbReference type="NCBI Taxonomy" id="3476"/>
    <lineage>
        <taxon>Eukaryota</taxon>
        <taxon>Viridiplantae</taxon>
        <taxon>Streptophyta</taxon>
        <taxon>Embryophyta</taxon>
        <taxon>Tracheophyta</taxon>
        <taxon>Spermatophyta</taxon>
        <taxon>Magnoliopsida</taxon>
        <taxon>eudicotyledons</taxon>
        <taxon>Gunneridae</taxon>
        <taxon>Pentapetalae</taxon>
        <taxon>rosids</taxon>
        <taxon>fabids</taxon>
        <taxon>Rosales</taxon>
        <taxon>Cannabaceae</taxon>
        <taxon>Parasponia</taxon>
    </lineage>
</organism>
<reference evidence="2" key="1">
    <citation type="submission" date="2016-06" db="EMBL/GenBank/DDBJ databases">
        <title>Parallel loss of symbiosis genes in relatives of nitrogen-fixing non-legume Parasponia.</title>
        <authorList>
            <person name="Van Velzen R."/>
            <person name="Holmer R."/>
            <person name="Bu F."/>
            <person name="Rutten L."/>
            <person name="Van Zeijl A."/>
            <person name="Liu W."/>
            <person name="Santuari L."/>
            <person name="Cao Q."/>
            <person name="Sharma T."/>
            <person name="Shen D."/>
            <person name="Roswanjaya Y."/>
            <person name="Wardhani T."/>
            <person name="Kalhor M.S."/>
            <person name="Jansen J."/>
            <person name="Van den Hoogen J."/>
            <person name="Gungor B."/>
            <person name="Hartog M."/>
            <person name="Hontelez J."/>
            <person name="Verver J."/>
            <person name="Yang W.-C."/>
            <person name="Schijlen E."/>
            <person name="Repin R."/>
            <person name="Schilthuizen M."/>
            <person name="Schranz E."/>
            <person name="Heidstra R."/>
            <person name="Miyata K."/>
            <person name="Fedorova E."/>
            <person name="Kohlen W."/>
            <person name="Bisseling T."/>
            <person name="Smit S."/>
            <person name="Geurts R."/>
        </authorList>
    </citation>
    <scope>NUCLEOTIDE SEQUENCE [LARGE SCALE GENOMIC DNA]</scope>
    <source>
        <strain evidence="2">cv. WU1-14</strain>
    </source>
</reference>
<protein>
    <submittedName>
        <fullName evidence="1">Uncharacterized protein</fullName>
    </submittedName>
</protein>
<gene>
    <name evidence="1" type="ORF">PanWU01x14_094980</name>
</gene>
<dbReference type="Proteomes" id="UP000237105">
    <property type="component" value="Unassembled WGS sequence"/>
</dbReference>